<accession>B7BE11</accession>
<comment type="caution">
    <text evidence="1">The sequence shown here is derived from an EMBL/GenBank/DDBJ whole genome shotgun (WGS) entry which is preliminary data.</text>
</comment>
<dbReference type="AlphaFoldDB" id="B7BE11"/>
<sequence>MYNDLILSDMEVRIENMIFGWHEELPEMFIELLNTLVLTKNEQDVRGVMEVFARKELFNALFAFGYGAHHLWVTQKKASDPDQCLENRLLIVEF</sequence>
<protein>
    <submittedName>
        <fullName evidence="1">Uncharacterized protein</fullName>
    </submittedName>
</protein>
<dbReference type="HOGENOM" id="CLU_185000_0_0_10"/>
<dbReference type="Proteomes" id="UP000005510">
    <property type="component" value="Unassembled WGS sequence"/>
</dbReference>
<reference evidence="1 2" key="1">
    <citation type="submission" date="2008-10" db="EMBL/GenBank/DDBJ databases">
        <title>Draft genome sequence of Parabacteroides johnsonii (DSM 18315).</title>
        <authorList>
            <person name="Sudarsanam P."/>
            <person name="Ley R."/>
            <person name="Guruge J."/>
            <person name="Turnbaugh P.J."/>
            <person name="Mahowald M."/>
            <person name="Liep D."/>
            <person name="Gordon J."/>
        </authorList>
    </citation>
    <scope>NUCLEOTIDE SEQUENCE [LARGE SCALE GENOMIC DNA]</scope>
    <source>
        <strain evidence="1 2">DSM 18315</strain>
    </source>
</reference>
<evidence type="ECO:0000313" key="2">
    <source>
        <dbReference type="Proteomes" id="UP000005510"/>
    </source>
</evidence>
<dbReference type="EMBL" id="ABYH01000351">
    <property type="protein sequence ID" value="EEC95292.1"/>
    <property type="molecule type" value="Genomic_DNA"/>
</dbReference>
<dbReference type="STRING" id="537006.PRABACTJOHN_03286"/>
<gene>
    <name evidence="1" type="ORF">PRABACTJOHN_03286</name>
</gene>
<proteinExistence type="predicted"/>
<evidence type="ECO:0000313" key="1">
    <source>
        <dbReference type="EMBL" id="EEC95292.1"/>
    </source>
</evidence>
<organism evidence="1 2">
    <name type="scientific">Parabacteroides johnsonii DSM 18315</name>
    <dbReference type="NCBI Taxonomy" id="537006"/>
    <lineage>
        <taxon>Bacteria</taxon>
        <taxon>Pseudomonadati</taxon>
        <taxon>Bacteroidota</taxon>
        <taxon>Bacteroidia</taxon>
        <taxon>Bacteroidales</taxon>
        <taxon>Tannerellaceae</taxon>
        <taxon>Parabacteroides</taxon>
    </lineage>
</organism>
<reference evidence="1 2" key="2">
    <citation type="submission" date="2008-10" db="EMBL/GenBank/DDBJ databases">
        <authorList>
            <person name="Fulton L."/>
            <person name="Clifton S."/>
            <person name="Fulton B."/>
            <person name="Xu J."/>
            <person name="Minx P."/>
            <person name="Pepin K.H."/>
            <person name="Johnson M."/>
            <person name="Bhonagiri V."/>
            <person name="Nash W.E."/>
            <person name="Mardis E.R."/>
            <person name="Wilson R.K."/>
        </authorList>
    </citation>
    <scope>NUCLEOTIDE SEQUENCE [LARGE SCALE GENOMIC DNA]</scope>
    <source>
        <strain evidence="1 2">DSM 18315</strain>
    </source>
</reference>
<name>B7BE11_9BACT</name>